<organism evidence="1 2">
    <name type="scientific">Alkalihalophilus marmarensis DSM 21297</name>
    <dbReference type="NCBI Taxonomy" id="1188261"/>
    <lineage>
        <taxon>Bacteria</taxon>
        <taxon>Bacillati</taxon>
        <taxon>Bacillota</taxon>
        <taxon>Bacilli</taxon>
        <taxon>Bacillales</taxon>
        <taxon>Bacillaceae</taxon>
        <taxon>Alkalihalophilus</taxon>
    </lineage>
</organism>
<dbReference type="PATRIC" id="fig|1188261.3.peg.2273"/>
<protein>
    <recommendedName>
        <fullName evidence="3">Dimeric dUTPase, all-alpha-NTP-PPase (MazG) superfamily</fullName>
    </recommendedName>
</protein>
<dbReference type="Gene3D" id="1.10.4010.10">
    <property type="entry name" value="Type II deoxyuridine triphosphatase"/>
    <property type="match status" value="1"/>
</dbReference>
<accession>U6SNB3</accession>
<dbReference type="PIRSF" id="PIRSF030140">
    <property type="entry name" value="UCP030140"/>
    <property type="match status" value="1"/>
</dbReference>
<reference evidence="1 2" key="1">
    <citation type="journal article" date="2013" name="Genome Announc.">
        <title>Genome Sequence of the Extreme Obligate Alkaliphile Bacillus marmarensis Strain DSM 21297.</title>
        <authorList>
            <person name="Wernick D.G."/>
            <person name="Choi K.Y."/>
            <person name="Tat C.A."/>
            <person name="Lafontaine Rivera J.G."/>
            <person name="Liao J.C."/>
        </authorList>
    </citation>
    <scope>NUCLEOTIDE SEQUENCE [LARGE SCALE GENOMIC DNA]</scope>
    <source>
        <strain evidence="1 2">DSM 21297</strain>
    </source>
</reference>
<sequence length="200" mass="23039">MNLSKLFEIQKMLRDKIGYQEDDKFDKMNLAAIVEMAECANEWRGFKYWSKDQEPRTEVLIACEDCGGSGRDLSGYCGSCHGGYIGKTNPILEEYVDGLHFVLEEGIELYECGELDTLPTFEQVMPLRHLTISKQYKSIIKNILLLEDDFEEGDLVDAHYLALLGDFFGLGQMLGFTLEQIEQEYLRKNEINHIRQQNGY</sequence>
<proteinExistence type="predicted"/>
<comment type="caution">
    <text evidence="1">The sequence shown here is derived from an EMBL/GenBank/DDBJ whole genome shotgun (WGS) entry which is preliminary data.</text>
</comment>
<evidence type="ECO:0000313" key="2">
    <source>
        <dbReference type="Proteomes" id="UP000017170"/>
    </source>
</evidence>
<dbReference type="EMBL" id="ATAE01000031">
    <property type="protein sequence ID" value="ERN52847.1"/>
    <property type="molecule type" value="Genomic_DNA"/>
</dbReference>
<evidence type="ECO:0000313" key="1">
    <source>
        <dbReference type="EMBL" id="ERN52847.1"/>
    </source>
</evidence>
<dbReference type="CDD" id="cd11527">
    <property type="entry name" value="NTP-PPase_dUTPase"/>
    <property type="match status" value="1"/>
</dbReference>
<evidence type="ECO:0008006" key="3">
    <source>
        <dbReference type="Google" id="ProtNLM"/>
    </source>
</evidence>
<dbReference type="Pfam" id="PF08761">
    <property type="entry name" value="dUTPase_2"/>
    <property type="match status" value="2"/>
</dbReference>
<dbReference type="InterPro" id="IPR014871">
    <property type="entry name" value="dUTPase/dCTP_pyrophosphatase"/>
</dbReference>
<dbReference type="SUPFAM" id="SSF101386">
    <property type="entry name" value="all-alpha NTP pyrophosphatases"/>
    <property type="match status" value="1"/>
</dbReference>
<name>U6SNB3_9BACI</name>
<dbReference type="AlphaFoldDB" id="U6SNB3"/>
<dbReference type="Proteomes" id="UP000017170">
    <property type="component" value="Unassembled WGS sequence"/>
</dbReference>
<keyword evidence="2" id="KW-1185">Reference proteome</keyword>
<dbReference type="RefSeq" id="WP_022628479.1">
    <property type="nucleotide sequence ID" value="NZ_ATAE01000031.1"/>
</dbReference>
<gene>
    <name evidence="1" type="ORF">A33I_14240</name>
</gene>
<dbReference type="InterPro" id="IPR016947">
    <property type="entry name" value="UCP030140"/>
</dbReference>